<dbReference type="InterPro" id="IPR000304">
    <property type="entry name" value="Pyrroline-COOH_reductase"/>
</dbReference>
<dbReference type="NCBIfam" id="NF005063">
    <property type="entry name" value="PRK06476.1"/>
    <property type="match status" value="1"/>
</dbReference>
<evidence type="ECO:0000313" key="5">
    <source>
        <dbReference type="EMBL" id="SCB35852.1"/>
    </source>
</evidence>
<dbReference type="PANTHER" id="PTHR11645:SF13">
    <property type="entry name" value="PYRROLINE-5-CARBOXYLATE REDUCTASE CATALYTIC N-TERMINAL DOMAIN-CONTAINING PROTEIN"/>
    <property type="match status" value="1"/>
</dbReference>
<feature type="binding site" evidence="2">
    <location>
        <begin position="72"/>
        <end position="75"/>
    </location>
    <ligand>
        <name>NADP(+)</name>
        <dbReference type="ChEBI" id="CHEBI:58349"/>
    </ligand>
</feature>
<dbReference type="GO" id="GO:0004735">
    <property type="term" value="F:pyrroline-5-carboxylate reductase activity"/>
    <property type="evidence" value="ECO:0007669"/>
    <property type="project" value="InterPro"/>
</dbReference>
<evidence type="ECO:0000256" key="2">
    <source>
        <dbReference type="PIRSR" id="PIRSR000193-1"/>
    </source>
</evidence>
<dbReference type="AlphaFoldDB" id="A0A1C3W6Z1"/>
<evidence type="ECO:0000259" key="3">
    <source>
        <dbReference type="Pfam" id="PF03807"/>
    </source>
</evidence>
<proteinExistence type="inferred from homology"/>
<accession>A0A1C3W6Z1</accession>
<evidence type="ECO:0000313" key="6">
    <source>
        <dbReference type="Proteomes" id="UP000199435"/>
    </source>
</evidence>
<dbReference type="InterPro" id="IPR028939">
    <property type="entry name" value="P5C_Rdtase_cat_N"/>
</dbReference>
<evidence type="ECO:0000256" key="1">
    <source>
        <dbReference type="ARBA" id="ARBA00005525"/>
    </source>
</evidence>
<dbReference type="EMBL" id="FMAH01000024">
    <property type="protein sequence ID" value="SCB35852.1"/>
    <property type="molecule type" value="Genomic_DNA"/>
</dbReference>
<dbReference type="PIRSF" id="PIRSF000193">
    <property type="entry name" value="Pyrrol-5-carb_rd"/>
    <property type="match status" value="1"/>
</dbReference>
<dbReference type="GO" id="GO:0055129">
    <property type="term" value="P:L-proline biosynthetic process"/>
    <property type="evidence" value="ECO:0007669"/>
    <property type="project" value="TreeGrafter"/>
</dbReference>
<dbReference type="Pfam" id="PF14748">
    <property type="entry name" value="P5CR_dimer"/>
    <property type="match status" value="1"/>
</dbReference>
<dbReference type="STRING" id="411945.GA0061102_102422"/>
<dbReference type="InterPro" id="IPR036291">
    <property type="entry name" value="NAD(P)-bd_dom_sf"/>
</dbReference>
<keyword evidence="2" id="KW-0521">NADP</keyword>
<name>A0A1C3W6Z1_9HYPH</name>
<dbReference type="SUPFAM" id="SSF51735">
    <property type="entry name" value="NAD(P)-binding Rossmann-fold domains"/>
    <property type="match status" value="1"/>
</dbReference>
<keyword evidence="6" id="KW-1185">Reference proteome</keyword>
<comment type="similarity">
    <text evidence="1">Belongs to the pyrroline-5-carboxylate reductase family.</text>
</comment>
<dbReference type="PANTHER" id="PTHR11645">
    <property type="entry name" value="PYRROLINE-5-CARBOXYLATE REDUCTASE"/>
    <property type="match status" value="1"/>
</dbReference>
<feature type="binding site" evidence="2">
    <location>
        <position position="59"/>
    </location>
    <ligand>
        <name>NADPH</name>
        <dbReference type="ChEBI" id="CHEBI:57783"/>
    </ligand>
</feature>
<dbReference type="RefSeq" id="WP_425348545.1">
    <property type="nucleotide sequence ID" value="NZ_FMAH01000024.1"/>
</dbReference>
<dbReference type="InterPro" id="IPR029036">
    <property type="entry name" value="P5CR_dimer"/>
</dbReference>
<organism evidence="5 6">
    <name type="scientific">Rhizobium miluonense</name>
    <dbReference type="NCBI Taxonomy" id="411945"/>
    <lineage>
        <taxon>Bacteria</taxon>
        <taxon>Pseudomonadati</taxon>
        <taxon>Pseudomonadota</taxon>
        <taxon>Alphaproteobacteria</taxon>
        <taxon>Hyphomicrobiales</taxon>
        <taxon>Rhizobiaceae</taxon>
        <taxon>Rhizobium/Agrobacterium group</taxon>
        <taxon>Rhizobium</taxon>
    </lineage>
</organism>
<feature type="domain" description="Pyrroline-5-carboxylate reductase dimerisation" evidence="4">
    <location>
        <begin position="163"/>
        <end position="257"/>
    </location>
</feature>
<dbReference type="Gene3D" id="3.40.50.720">
    <property type="entry name" value="NAD(P)-binding Rossmann-like Domain"/>
    <property type="match status" value="1"/>
</dbReference>
<feature type="domain" description="Pyrroline-5-carboxylate reductase catalytic N-terminal" evidence="3">
    <location>
        <begin position="6"/>
        <end position="98"/>
    </location>
</feature>
<dbReference type="Pfam" id="PF03807">
    <property type="entry name" value="F420_oxidored"/>
    <property type="match status" value="1"/>
</dbReference>
<dbReference type="SUPFAM" id="SSF48179">
    <property type="entry name" value="6-phosphogluconate dehydrogenase C-terminal domain-like"/>
    <property type="match status" value="1"/>
</dbReference>
<reference evidence="6" key="1">
    <citation type="submission" date="2016-08" db="EMBL/GenBank/DDBJ databases">
        <authorList>
            <person name="Varghese N."/>
            <person name="Submissions Spin"/>
        </authorList>
    </citation>
    <scope>NUCLEOTIDE SEQUENCE [LARGE SCALE GENOMIC DNA]</scope>
    <source>
        <strain evidence="6">HAMBI 2971</strain>
    </source>
</reference>
<dbReference type="Proteomes" id="UP000199435">
    <property type="component" value="Unassembled WGS sequence"/>
</dbReference>
<evidence type="ECO:0000259" key="4">
    <source>
        <dbReference type="Pfam" id="PF14748"/>
    </source>
</evidence>
<gene>
    <name evidence="5" type="ORF">GA0061102_102422</name>
</gene>
<protein>
    <submittedName>
        <fullName evidence="5">Pyrroline-5-carboxylate reductase</fullName>
    </submittedName>
</protein>
<dbReference type="InterPro" id="IPR008927">
    <property type="entry name" value="6-PGluconate_DH-like_C_sf"/>
</dbReference>
<sequence length="264" mass="28728">MADMKTIGFVGTGAITEAMVQGLLAEPAHISEVYVSPRNADIAARLAAKFDRVTVAADNQTVVDRSDIAVLAIRPQIAEEVIRGLRFRNEQSVVSVVATMERQNLLDWIRAEIDLVQAIPLPFVADRRGVTAIYPPNPEIAALFDALGTAVQCESRKEYDLLAAASAMMSTFFGVMEFTTDWLENNGLDRSKGQAYIAPLFESLARRANEGHVHSFHTLSEEFATKGGLNAQVLSDFETKGGRATLVSALDRVLARIEGCSTDI</sequence>